<dbReference type="AlphaFoldDB" id="A5E130"/>
<dbReference type="HOGENOM" id="CLU_095763_0_0_1"/>
<evidence type="ECO:0000256" key="3">
    <source>
        <dbReference type="ARBA" id="ARBA00022946"/>
    </source>
</evidence>
<dbReference type="KEGG" id="lel:PVL30_002815"/>
<accession>A5E130</accession>
<feature type="transmembrane region" description="Helical" evidence="8">
    <location>
        <begin position="24"/>
        <end position="44"/>
    </location>
</feature>
<dbReference type="EMBL" id="CH981527">
    <property type="protein sequence ID" value="EDK45138.1"/>
    <property type="molecule type" value="Genomic_DNA"/>
</dbReference>
<dbReference type="OMA" id="EWIPVRE"/>
<keyword evidence="8" id="KW-0812">Transmembrane</keyword>
<keyword evidence="4" id="KW-0689">Ribosomal protein</keyword>
<dbReference type="eggNOG" id="KOG4080">
    <property type="taxonomic scope" value="Eukaryota"/>
</dbReference>
<dbReference type="PANTHER" id="PTHR21026">
    <property type="entry name" value="39S RIBOSOMAL PROTEIN L32, MITOCHONDRIAL"/>
    <property type="match status" value="1"/>
</dbReference>
<proteinExistence type="inferred from homology"/>
<dbReference type="GeneID" id="5232366"/>
<evidence type="ECO:0000256" key="1">
    <source>
        <dbReference type="ARBA" id="ARBA00004173"/>
    </source>
</evidence>
<comment type="similarity">
    <text evidence="2">Belongs to the bacterial ribosomal protein bL32 family.</text>
</comment>
<dbReference type="InterPro" id="IPR051991">
    <property type="entry name" value="Mitoribosomal_protein_bL32"/>
</dbReference>
<keyword evidence="10" id="KW-1185">Reference proteome</keyword>
<dbReference type="GO" id="GO:0005762">
    <property type="term" value="C:mitochondrial large ribosomal subunit"/>
    <property type="evidence" value="ECO:0007669"/>
    <property type="project" value="TreeGrafter"/>
</dbReference>
<protein>
    <recommendedName>
        <fullName evidence="7">Large ribosomal subunit protein bL32m</fullName>
    </recommendedName>
</protein>
<dbReference type="GO" id="GO:0003735">
    <property type="term" value="F:structural constituent of ribosome"/>
    <property type="evidence" value="ECO:0007669"/>
    <property type="project" value="InterPro"/>
</dbReference>
<dbReference type="OrthoDB" id="2014905at2759"/>
<evidence type="ECO:0000256" key="5">
    <source>
        <dbReference type="ARBA" id="ARBA00023128"/>
    </source>
</evidence>
<keyword evidence="8" id="KW-0472">Membrane</keyword>
<reference evidence="9 10" key="1">
    <citation type="journal article" date="2009" name="Nature">
        <title>Evolution of pathogenicity and sexual reproduction in eight Candida genomes.</title>
        <authorList>
            <person name="Butler G."/>
            <person name="Rasmussen M.D."/>
            <person name="Lin M.F."/>
            <person name="Santos M.A."/>
            <person name="Sakthikumar S."/>
            <person name="Munro C.A."/>
            <person name="Rheinbay E."/>
            <person name="Grabherr M."/>
            <person name="Forche A."/>
            <person name="Reedy J.L."/>
            <person name="Agrafioti I."/>
            <person name="Arnaud M.B."/>
            <person name="Bates S."/>
            <person name="Brown A.J."/>
            <person name="Brunke S."/>
            <person name="Costanzo M.C."/>
            <person name="Fitzpatrick D.A."/>
            <person name="de Groot P.W."/>
            <person name="Harris D."/>
            <person name="Hoyer L.L."/>
            <person name="Hube B."/>
            <person name="Klis F.M."/>
            <person name="Kodira C."/>
            <person name="Lennard N."/>
            <person name="Logue M.E."/>
            <person name="Martin R."/>
            <person name="Neiman A.M."/>
            <person name="Nikolaou E."/>
            <person name="Quail M.A."/>
            <person name="Quinn J."/>
            <person name="Santos M.C."/>
            <person name="Schmitzberger F.F."/>
            <person name="Sherlock G."/>
            <person name="Shah P."/>
            <person name="Silverstein K.A."/>
            <person name="Skrzypek M.S."/>
            <person name="Soll D."/>
            <person name="Staggs R."/>
            <person name="Stansfield I."/>
            <person name="Stumpf M.P."/>
            <person name="Sudbery P.E."/>
            <person name="Srikantha T."/>
            <person name="Zeng Q."/>
            <person name="Berman J."/>
            <person name="Berriman M."/>
            <person name="Heitman J."/>
            <person name="Gow N.A."/>
            <person name="Lorenz M.C."/>
            <person name="Birren B.W."/>
            <person name="Kellis M."/>
            <person name="Cuomo C.A."/>
        </authorList>
    </citation>
    <scope>NUCLEOTIDE SEQUENCE [LARGE SCALE GENOMIC DNA]</scope>
    <source>
        <strain evidence="10">ATCC 11503 / BCRC 21390 / CBS 2605 / JCM 1781 / NBRC 1676 / NRRL YB-4239</strain>
    </source>
</reference>
<evidence type="ECO:0000256" key="7">
    <source>
        <dbReference type="ARBA" id="ARBA00039935"/>
    </source>
</evidence>
<keyword evidence="5" id="KW-0496">Mitochondrion</keyword>
<evidence type="ECO:0000313" key="10">
    <source>
        <dbReference type="Proteomes" id="UP000001996"/>
    </source>
</evidence>
<evidence type="ECO:0000256" key="8">
    <source>
        <dbReference type="SAM" id="Phobius"/>
    </source>
</evidence>
<dbReference type="InterPro" id="IPR011332">
    <property type="entry name" value="Ribosomal_zn-bd"/>
</dbReference>
<keyword evidence="8" id="KW-1133">Transmembrane helix</keyword>
<dbReference type="FunCoup" id="A5E130">
    <property type="interactions" value="267"/>
</dbReference>
<organism evidence="9 10">
    <name type="scientific">Lodderomyces elongisporus (strain ATCC 11503 / CBS 2605 / JCM 1781 / NBRC 1676 / NRRL YB-4239)</name>
    <name type="common">Yeast</name>
    <name type="synonym">Saccharomyces elongisporus</name>
    <dbReference type="NCBI Taxonomy" id="379508"/>
    <lineage>
        <taxon>Eukaryota</taxon>
        <taxon>Fungi</taxon>
        <taxon>Dikarya</taxon>
        <taxon>Ascomycota</taxon>
        <taxon>Saccharomycotina</taxon>
        <taxon>Pichiomycetes</taxon>
        <taxon>Debaryomycetaceae</taxon>
        <taxon>Candida/Lodderomyces clade</taxon>
        <taxon>Lodderomyces</taxon>
    </lineage>
</organism>
<name>A5E130_LODEL</name>
<dbReference type="Proteomes" id="UP000001996">
    <property type="component" value="Unassembled WGS sequence"/>
</dbReference>
<dbReference type="STRING" id="379508.A5E130"/>
<evidence type="ECO:0000313" key="9">
    <source>
        <dbReference type="EMBL" id="EDK45138.1"/>
    </source>
</evidence>
<dbReference type="VEuPathDB" id="FungiDB:LELG_03317"/>
<sequence>MAQHRINKGYCPPNTHFNHHSPSAFFFSFFLFCFSTSAHMSLALRFGAVASLQESLLGALPRLPQISIRLGLSSLPLGQCKHELEHEHEHEHQQHMDPRLAELQEQLENSDSQSMPFMIDNGTILKAAPKKRTSYRRKRMKLYMPGNKQVQPLFNIVRCPACGAAKRSHFMCMNCFAEIKTFLKKLKREDGLIKDRELNPQKDISPVDERVIYPGKVESAHARELKKGEWIPKREEAVLYSREHMMKRKNKNRN</sequence>
<dbReference type="Pfam" id="PF01783">
    <property type="entry name" value="Ribosomal_L32p"/>
    <property type="match status" value="1"/>
</dbReference>
<dbReference type="InterPro" id="IPR002677">
    <property type="entry name" value="Ribosomal_bL32"/>
</dbReference>
<dbReference type="InParanoid" id="A5E130"/>
<keyword evidence="3" id="KW-0809">Transit peptide</keyword>
<comment type="subcellular location">
    <subcellularLocation>
        <location evidence="1">Mitochondrion</location>
    </subcellularLocation>
</comment>
<evidence type="ECO:0000256" key="2">
    <source>
        <dbReference type="ARBA" id="ARBA00008560"/>
    </source>
</evidence>
<keyword evidence="6" id="KW-0687">Ribonucleoprotein</keyword>
<evidence type="ECO:0000256" key="4">
    <source>
        <dbReference type="ARBA" id="ARBA00022980"/>
    </source>
</evidence>
<gene>
    <name evidence="9" type="ORF">LELG_03317</name>
</gene>
<evidence type="ECO:0000256" key="6">
    <source>
        <dbReference type="ARBA" id="ARBA00023274"/>
    </source>
</evidence>
<dbReference type="SUPFAM" id="SSF57829">
    <property type="entry name" value="Zn-binding ribosomal proteins"/>
    <property type="match status" value="1"/>
</dbReference>
<dbReference type="PANTHER" id="PTHR21026:SF2">
    <property type="entry name" value="LARGE RIBOSOMAL SUBUNIT PROTEIN BL32M"/>
    <property type="match status" value="1"/>
</dbReference>
<dbReference type="GO" id="GO:0006412">
    <property type="term" value="P:translation"/>
    <property type="evidence" value="ECO:0007669"/>
    <property type="project" value="InterPro"/>
</dbReference>